<evidence type="ECO:0000256" key="7">
    <source>
        <dbReference type="HAMAP-Rule" id="MF_00503"/>
    </source>
</evidence>
<dbReference type="InterPro" id="IPR020594">
    <property type="entry name" value="Ribosomal_bL9_bac/chp"/>
</dbReference>
<keyword evidence="8" id="KW-0175">Coiled coil</keyword>
<evidence type="ECO:0000256" key="4">
    <source>
        <dbReference type="ARBA" id="ARBA00022980"/>
    </source>
</evidence>
<dbReference type="Pfam" id="PF03948">
    <property type="entry name" value="Ribosomal_L9_C"/>
    <property type="match status" value="1"/>
</dbReference>
<feature type="domain" description="Ribosomal protein L9" evidence="9">
    <location>
        <begin position="12"/>
        <end position="39"/>
    </location>
</feature>
<evidence type="ECO:0000256" key="6">
    <source>
        <dbReference type="ARBA" id="ARBA00035292"/>
    </source>
</evidence>
<dbReference type="InterPro" id="IPR036791">
    <property type="entry name" value="Ribosomal_bL9_C_sf"/>
</dbReference>
<dbReference type="InterPro" id="IPR009027">
    <property type="entry name" value="Ribosomal_bL9/RNase_H1_N"/>
</dbReference>
<name>A0A0D5ZJ88_9BACT</name>
<dbReference type="PATRIC" id="fig|29556.3.peg.46"/>
<dbReference type="HAMAP" id="MF_00503">
    <property type="entry name" value="Ribosomal_bL9"/>
    <property type="match status" value="1"/>
</dbReference>
<dbReference type="GO" id="GO:0019843">
    <property type="term" value="F:rRNA binding"/>
    <property type="evidence" value="ECO:0007669"/>
    <property type="project" value="UniProtKB-UniRule"/>
</dbReference>
<evidence type="ECO:0000313" key="11">
    <source>
        <dbReference type="Proteomes" id="UP000032722"/>
    </source>
</evidence>
<proteinExistence type="inferred from homology"/>
<dbReference type="InterPro" id="IPR020070">
    <property type="entry name" value="Ribosomal_bL9_N"/>
</dbReference>
<dbReference type="GO" id="GO:0003735">
    <property type="term" value="F:structural constituent of ribosome"/>
    <property type="evidence" value="ECO:0007669"/>
    <property type="project" value="InterPro"/>
</dbReference>
<dbReference type="Proteomes" id="UP000032722">
    <property type="component" value="Chromosome"/>
</dbReference>
<dbReference type="PROSITE" id="PS00651">
    <property type="entry name" value="RIBOSOMAL_L9"/>
    <property type="match status" value="1"/>
</dbReference>
<organism evidence="10 11">
    <name type="scientific">Mycoplasmopsis gallinacea</name>
    <dbReference type="NCBI Taxonomy" id="29556"/>
    <lineage>
        <taxon>Bacteria</taxon>
        <taxon>Bacillati</taxon>
        <taxon>Mycoplasmatota</taxon>
        <taxon>Mycoplasmoidales</taxon>
        <taxon>Metamycoplasmataceae</taxon>
        <taxon>Mycoplasmopsis</taxon>
    </lineage>
</organism>
<evidence type="ECO:0000256" key="1">
    <source>
        <dbReference type="ARBA" id="ARBA00010605"/>
    </source>
</evidence>
<dbReference type="GO" id="GO:0006412">
    <property type="term" value="P:translation"/>
    <property type="evidence" value="ECO:0007669"/>
    <property type="project" value="UniProtKB-UniRule"/>
</dbReference>
<comment type="function">
    <text evidence="7">Binds to the 23S rRNA.</text>
</comment>
<dbReference type="KEGG" id="mgb:VO56_00220"/>
<dbReference type="Pfam" id="PF01281">
    <property type="entry name" value="Ribosomal_L9_N"/>
    <property type="match status" value="1"/>
</dbReference>
<reference evidence="10 11" key="1">
    <citation type="journal article" date="2015" name="Genome Announc.">
        <title>Complete Genome Sequence of Mycoplasma meleagridis, a Possible Emerging Pathogen in Chickens.</title>
        <authorList>
            <person name="Abolnik C."/>
        </authorList>
    </citation>
    <scope>NUCLEOTIDE SEQUENCE [LARGE SCALE GENOMIC DNA]</scope>
    <source>
        <strain evidence="10 11">B2096 8B</strain>
    </source>
</reference>
<evidence type="ECO:0000256" key="2">
    <source>
        <dbReference type="ARBA" id="ARBA00022730"/>
    </source>
</evidence>
<feature type="coiled-coil region" evidence="8">
    <location>
        <begin position="43"/>
        <end position="81"/>
    </location>
</feature>
<keyword evidence="5 7" id="KW-0687">Ribonucleoprotein</keyword>
<sequence length="153" mass="17389">MKVILIKDCKDGKANTIIDVAAGYGTNFLIKKGFAVAYNPTNLKLLEKRLDELSANEHEHRSEARELKEKLEQERLSFTLEATIDKNGHLNVHGSVSRKDIEKSLVEKGYKLPKHAIQKVDFVAEGLHEVKAELYKDIVAKIFVDIKIHQIKK</sequence>
<dbReference type="Gene3D" id="3.10.430.100">
    <property type="entry name" value="Ribosomal protein L9, C-terminal domain"/>
    <property type="match status" value="1"/>
</dbReference>
<protein>
    <recommendedName>
        <fullName evidence="6 7">Large ribosomal subunit protein bL9</fullName>
    </recommendedName>
</protein>
<dbReference type="SUPFAM" id="SSF55653">
    <property type="entry name" value="Ribosomal protein L9 C-domain"/>
    <property type="match status" value="1"/>
</dbReference>
<dbReference type="AlphaFoldDB" id="A0A0D5ZJ88"/>
<dbReference type="NCBIfam" id="TIGR00158">
    <property type="entry name" value="L9"/>
    <property type="match status" value="1"/>
</dbReference>
<dbReference type="InterPro" id="IPR036935">
    <property type="entry name" value="Ribosomal_bL9_N_sf"/>
</dbReference>
<gene>
    <name evidence="7" type="primary">rplI</name>
    <name evidence="10" type="ORF">VO56_00220</name>
</gene>
<evidence type="ECO:0000259" key="9">
    <source>
        <dbReference type="PROSITE" id="PS00651"/>
    </source>
</evidence>
<dbReference type="PANTHER" id="PTHR21368">
    <property type="entry name" value="50S RIBOSOMAL PROTEIN L9"/>
    <property type="match status" value="1"/>
</dbReference>
<dbReference type="GO" id="GO:1990904">
    <property type="term" value="C:ribonucleoprotein complex"/>
    <property type="evidence" value="ECO:0007669"/>
    <property type="project" value="UniProtKB-KW"/>
</dbReference>
<accession>A0A0D5ZJ88</accession>
<evidence type="ECO:0000256" key="5">
    <source>
        <dbReference type="ARBA" id="ARBA00023274"/>
    </source>
</evidence>
<evidence type="ECO:0000256" key="3">
    <source>
        <dbReference type="ARBA" id="ARBA00022884"/>
    </source>
</evidence>
<dbReference type="GO" id="GO:0005840">
    <property type="term" value="C:ribosome"/>
    <property type="evidence" value="ECO:0007669"/>
    <property type="project" value="UniProtKB-KW"/>
</dbReference>
<dbReference type="InterPro" id="IPR020069">
    <property type="entry name" value="Ribosomal_bL9_C"/>
</dbReference>
<keyword evidence="2 7" id="KW-0699">rRNA-binding</keyword>
<dbReference type="EMBL" id="CP011021">
    <property type="protein sequence ID" value="AKA49715.1"/>
    <property type="molecule type" value="Genomic_DNA"/>
</dbReference>
<dbReference type="SUPFAM" id="SSF55658">
    <property type="entry name" value="L9 N-domain-like"/>
    <property type="match status" value="1"/>
</dbReference>
<dbReference type="InterPro" id="IPR000244">
    <property type="entry name" value="Ribosomal_bL9"/>
</dbReference>
<dbReference type="HOGENOM" id="CLU_078938_3_1_14"/>
<evidence type="ECO:0000256" key="8">
    <source>
        <dbReference type="SAM" id="Coils"/>
    </source>
</evidence>
<keyword evidence="3 7" id="KW-0694">RNA-binding</keyword>
<evidence type="ECO:0000313" key="10">
    <source>
        <dbReference type="EMBL" id="AKA49715.1"/>
    </source>
</evidence>
<keyword evidence="4 7" id="KW-0689">Ribosomal protein</keyword>
<comment type="similarity">
    <text evidence="1 7">Belongs to the bacterial ribosomal protein bL9 family.</text>
</comment>
<dbReference type="Gene3D" id="3.40.5.10">
    <property type="entry name" value="Ribosomal protein L9, N-terminal domain"/>
    <property type="match status" value="1"/>
</dbReference>